<feature type="transmembrane region" description="Helical" evidence="8">
    <location>
        <begin position="29"/>
        <end position="57"/>
    </location>
</feature>
<evidence type="ECO:0000256" key="6">
    <source>
        <dbReference type="ARBA" id="ARBA00022989"/>
    </source>
</evidence>
<dbReference type="OrthoDB" id="7029178at2"/>
<gene>
    <name evidence="9" type="ORF">ASR47_1005255</name>
</gene>
<evidence type="ECO:0000256" key="1">
    <source>
        <dbReference type="ARBA" id="ARBA00004651"/>
    </source>
</evidence>
<feature type="transmembrane region" description="Helical" evidence="8">
    <location>
        <begin position="197"/>
        <end position="216"/>
    </location>
</feature>
<evidence type="ECO:0000256" key="5">
    <source>
        <dbReference type="ARBA" id="ARBA00022692"/>
    </source>
</evidence>
<accession>A0A1A7BXH0</accession>
<comment type="caution">
    <text evidence="9">The sequence shown here is derived from an EMBL/GenBank/DDBJ whole genome shotgun (WGS) entry which is preliminary data.</text>
</comment>
<dbReference type="PANTHER" id="PTHR30269">
    <property type="entry name" value="TRANSMEMBRANE PROTEIN YFCA"/>
    <property type="match status" value="1"/>
</dbReference>
<proteinExistence type="inferred from homology"/>
<sequence length="253" mass="26588">MSIGAHLLFLACVALASYAQNLTGFAFGLILLGLTAVLHLASLGDVANVVSVLVLVNAAVTFGRSTPKLAWPVFAPSLACSLVGVGAGVALLGWFSAQQVSLLRFLLGCAIIVCACLLVLRASARASQSGLPSFLFFSGVSGVMGGLFASAGPPMVYQLYRQPWPADMIRHSLIVLFAANAVLRLILVLAHGQFSMTAVWLTAEALPVVMGLTWLARRYPSRLPVQQVRRAVFVLLLIAGLALVLPPVLALLA</sequence>
<evidence type="ECO:0000256" key="3">
    <source>
        <dbReference type="ARBA" id="ARBA00022448"/>
    </source>
</evidence>
<dbReference type="STRING" id="1747903.ASR47_1005255"/>
<evidence type="ECO:0000313" key="10">
    <source>
        <dbReference type="Proteomes" id="UP000092713"/>
    </source>
</evidence>
<dbReference type="InterPro" id="IPR002781">
    <property type="entry name" value="TM_pro_TauE-like"/>
</dbReference>
<evidence type="ECO:0000256" key="2">
    <source>
        <dbReference type="ARBA" id="ARBA00009142"/>
    </source>
</evidence>
<organism evidence="9 10">
    <name type="scientific">Janthinobacterium psychrotolerans</name>
    <dbReference type="NCBI Taxonomy" id="1747903"/>
    <lineage>
        <taxon>Bacteria</taxon>
        <taxon>Pseudomonadati</taxon>
        <taxon>Pseudomonadota</taxon>
        <taxon>Betaproteobacteria</taxon>
        <taxon>Burkholderiales</taxon>
        <taxon>Oxalobacteraceae</taxon>
        <taxon>Janthinobacterium</taxon>
    </lineage>
</organism>
<evidence type="ECO:0000256" key="4">
    <source>
        <dbReference type="ARBA" id="ARBA00022475"/>
    </source>
</evidence>
<feature type="transmembrane region" description="Helical" evidence="8">
    <location>
        <begin position="101"/>
        <end position="120"/>
    </location>
</feature>
<comment type="subcellular location">
    <subcellularLocation>
        <location evidence="1 8">Cell membrane</location>
        <topology evidence="1 8">Multi-pass membrane protein</topology>
    </subcellularLocation>
</comment>
<evidence type="ECO:0000256" key="7">
    <source>
        <dbReference type="ARBA" id="ARBA00023136"/>
    </source>
</evidence>
<dbReference type="RefSeq" id="WP_065309159.1">
    <property type="nucleotide sequence ID" value="NZ_LOCQ01000058.1"/>
</dbReference>
<keyword evidence="3" id="KW-0813">Transport</keyword>
<keyword evidence="6 8" id="KW-1133">Transmembrane helix</keyword>
<dbReference type="Proteomes" id="UP000092713">
    <property type="component" value="Unassembled WGS sequence"/>
</dbReference>
<feature type="transmembrane region" description="Helical" evidence="8">
    <location>
        <begin position="132"/>
        <end position="151"/>
    </location>
</feature>
<dbReference type="AlphaFoldDB" id="A0A1A7BXH0"/>
<dbReference type="InterPro" id="IPR052017">
    <property type="entry name" value="TSUP"/>
</dbReference>
<keyword evidence="5 8" id="KW-0812">Transmembrane</keyword>
<feature type="transmembrane region" description="Helical" evidence="8">
    <location>
        <begin position="69"/>
        <end position="95"/>
    </location>
</feature>
<dbReference type="PANTHER" id="PTHR30269:SF37">
    <property type="entry name" value="MEMBRANE TRANSPORTER PROTEIN"/>
    <property type="match status" value="1"/>
</dbReference>
<comment type="similarity">
    <text evidence="2 8">Belongs to the 4-toluene sulfonate uptake permease (TSUP) (TC 2.A.102) family.</text>
</comment>
<keyword evidence="10" id="KW-1185">Reference proteome</keyword>
<dbReference type="PATRIC" id="fig|1747903.4.peg.1848"/>
<reference evidence="9 10" key="1">
    <citation type="submission" date="2016-04" db="EMBL/GenBank/DDBJ databases">
        <title>Draft genome sequence of Janthinobacterium psychrotolerans sp. nov., isolated from freshwater sediments in Denmark.</title>
        <authorList>
            <person name="Gong X."/>
            <person name="Skrivergaard S."/>
            <person name="Korsgaard B.S."/>
            <person name="Schreiber L."/>
            <person name="Marshall I.P."/>
            <person name="Finster K."/>
            <person name="Schramm A."/>
        </authorList>
    </citation>
    <scope>NUCLEOTIDE SEQUENCE [LARGE SCALE GENOMIC DNA]</scope>
    <source>
        <strain evidence="9 10">S3-2</strain>
    </source>
</reference>
<feature type="transmembrane region" description="Helical" evidence="8">
    <location>
        <begin position="231"/>
        <end position="252"/>
    </location>
</feature>
<protein>
    <recommendedName>
        <fullName evidence="8">Probable membrane transporter protein</fullName>
    </recommendedName>
</protein>
<name>A0A1A7BXH0_9BURK</name>
<feature type="transmembrane region" description="Helical" evidence="8">
    <location>
        <begin position="171"/>
        <end position="190"/>
    </location>
</feature>
<keyword evidence="7 8" id="KW-0472">Membrane</keyword>
<keyword evidence="4 8" id="KW-1003">Cell membrane</keyword>
<dbReference type="GO" id="GO:0005886">
    <property type="term" value="C:plasma membrane"/>
    <property type="evidence" value="ECO:0007669"/>
    <property type="project" value="UniProtKB-SubCell"/>
</dbReference>
<dbReference type="Pfam" id="PF01925">
    <property type="entry name" value="TauE"/>
    <property type="match status" value="1"/>
</dbReference>
<dbReference type="EMBL" id="LOCQ01000058">
    <property type="protein sequence ID" value="OBV38301.1"/>
    <property type="molecule type" value="Genomic_DNA"/>
</dbReference>
<evidence type="ECO:0000313" key="9">
    <source>
        <dbReference type="EMBL" id="OBV38301.1"/>
    </source>
</evidence>
<evidence type="ECO:0000256" key="8">
    <source>
        <dbReference type="RuleBase" id="RU363041"/>
    </source>
</evidence>